<accession>A0A098GI36</accession>
<dbReference type="Proteomes" id="UP000182998">
    <property type="component" value="Unassembled WGS sequence"/>
</dbReference>
<dbReference type="EMBL" id="FMVN01000008">
    <property type="protein sequence ID" value="SCY48015.1"/>
    <property type="molecule type" value="Genomic_DNA"/>
</dbReference>
<sequence length="201" mass="23085">MTNEYFLHKIKHVDTDEMAFSSDAKTKIRTEGVSTCIAFIVRGNFWYEDELVSFCGLYHWSGFALQTKAFPEAAMTVLKYFFRTLRNHLEVEPDEPLMLSELAFVGGERGQIDADTGKLLVSGTEKEVYYIHEAIRHFNYKKFLINIDSKNIHHHHFLTSGEQFLSITVDLGGWTYLLEEAQPELEHNTGYGDSIHSIGIK</sequence>
<dbReference type="STRING" id="451.B6N58_04275"/>
<keyword evidence="4" id="KW-1185">Reference proteome</keyword>
<dbReference type="OrthoDB" id="5638932at2"/>
<reference evidence="2 4" key="3">
    <citation type="submission" date="2016-10" db="EMBL/GenBank/DDBJ databases">
        <authorList>
            <person name="Varghese N."/>
            <person name="Submissions S."/>
        </authorList>
    </citation>
    <scope>NUCLEOTIDE SEQUENCE [LARGE SCALE GENOMIC DNA]</scope>
    <source>
        <strain evidence="2 4">ATCC 33218</strain>
    </source>
</reference>
<dbReference type="KEGG" id="tmc:LMI_2377"/>
<gene>
    <name evidence="1" type="ORF">LMI_2377</name>
    <name evidence="2" type="ORF">SAMN02982997_01854</name>
</gene>
<dbReference type="Proteomes" id="UP000032414">
    <property type="component" value="Chromosome I"/>
</dbReference>
<dbReference type="HOGENOM" id="CLU_117666_0_0_6"/>
<evidence type="ECO:0000313" key="2">
    <source>
        <dbReference type="EMBL" id="SCY48015.1"/>
    </source>
</evidence>
<evidence type="ECO:0000313" key="1">
    <source>
        <dbReference type="EMBL" id="CEG61645.1"/>
    </source>
</evidence>
<reference evidence="1" key="1">
    <citation type="submission" date="2014-09" db="EMBL/GenBank/DDBJ databases">
        <authorList>
            <person name="GOMEZ-VALERO Laura"/>
        </authorList>
    </citation>
    <scope>NUCLEOTIDE SEQUENCE</scope>
    <source>
        <strain evidence="1">ATCC33218</strain>
    </source>
</reference>
<organism evidence="1 3">
    <name type="scientific">Legionella micdadei</name>
    <name type="common">Tatlockia micdadei</name>
    <dbReference type="NCBI Taxonomy" id="451"/>
    <lineage>
        <taxon>Bacteria</taxon>
        <taxon>Pseudomonadati</taxon>
        <taxon>Pseudomonadota</taxon>
        <taxon>Gammaproteobacteria</taxon>
        <taxon>Legionellales</taxon>
        <taxon>Legionellaceae</taxon>
        <taxon>Legionella</taxon>
    </lineage>
</organism>
<evidence type="ECO:0000313" key="3">
    <source>
        <dbReference type="Proteomes" id="UP000032414"/>
    </source>
</evidence>
<dbReference type="AlphaFoldDB" id="A0A098GI36"/>
<protein>
    <submittedName>
        <fullName evidence="1">Uncharacterized protein</fullName>
    </submittedName>
</protein>
<dbReference type="RefSeq" id="WP_045099851.1">
    <property type="nucleotide sequence ID" value="NZ_CP020614.1"/>
</dbReference>
<proteinExistence type="predicted"/>
<dbReference type="EMBL" id="LN614830">
    <property type="protein sequence ID" value="CEG61645.1"/>
    <property type="molecule type" value="Genomic_DNA"/>
</dbReference>
<name>A0A098GI36_LEGMI</name>
<evidence type="ECO:0000313" key="4">
    <source>
        <dbReference type="Proteomes" id="UP000182998"/>
    </source>
</evidence>
<dbReference type="PATRIC" id="fig|451.8.peg.2904"/>
<reference evidence="3" key="2">
    <citation type="submission" date="2014-09" db="EMBL/GenBank/DDBJ databases">
        <authorList>
            <person name="Gomez-Valero L."/>
        </authorList>
    </citation>
    <scope>NUCLEOTIDE SEQUENCE [LARGE SCALE GENOMIC DNA]</scope>
    <source>
        <strain evidence="3">ATCC33218</strain>
    </source>
</reference>